<dbReference type="GO" id="GO:0046474">
    <property type="term" value="P:glycerophospholipid biosynthetic process"/>
    <property type="evidence" value="ECO:0007669"/>
    <property type="project" value="TreeGrafter"/>
</dbReference>
<dbReference type="NCBIfam" id="TIGR01456">
    <property type="entry name" value="CECR5"/>
    <property type="match status" value="1"/>
</dbReference>
<comment type="caution">
    <text evidence="1">The sequence shown here is derived from an EMBL/GenBank/DDBJ whole genome shotgun (WGS) entry which is preliminary data.</text>
</comment>
<dbReference type="InterPro" id="IPR036412">
    <property type="entry name" value="HAD-like_sf"/>
</dbReference>
<accession>A0A420H867</accession>
<evidence type="ECO:0000313" key="1">
    <source>
        <dbReference type="EMBL" id="RKF53593.1"/>
    </source>
</evidence>
<reference evidence="1 2" key="1">
    <citation type="journal article" date="2018" name="BMC Genomics">
        <title>Comparative genome analyses reveal sequence features reflecting distinct modes of host-adaptation between dicot and monocot powdery mildew.</title>
        <authorList>
            <person name="Wu Y."/>
            <person name="Ma X."/>
            <person name="Pan Z."/>
            <person name="Kale S.D."/>
            <person name="Song Y."/>
            <person name="King H."/>
            <person name="Zhang Q."/>
            <person name="Presley C."/>
            <person name="Deng X."/>
            <person name="Wei C.I."/>
            <person name="Xiao S."/>
        </authorList>
    </citation>
    <scope>NUCLEOTIDE SEQUENCE [LARGE SCALE GENOMIC DNA]</scope>
    <source>
        <strain evidence="1">UMSG2</strain>
    </source>
</reference>
<keyword evidence="2" id="KW-1185">Reference proteome</keyword>
<gene>
    <name evidence="1" type="ORF">OnM2_104021</name>
</gene>
<name>A0A420H867_9PEZI</name>
<dbReference type="Pfam" id="PF13344">
    <property type="entry name" value="Hydrolase_6"/>
    <property type="match status" value="1"/>
</dbReference>
<dbReference type="PANTHER" id="PTHR14269:SF57">
    <property type="entry name" value="SUPERFAMILY HYDROLASE, PUTATIVE (AFU_ORTHOLOGUE AFUA_2G02580)-RELATED"/>
    <property type="match status" value="1"/>
</dbReference>
<dbReference type="STRING" id="212602.A0A420H867"/>
<dbReference type="InterPro" id="IPR006353">
    <property type="entry name" value="HAD-SF_hydro_IIA_CECR5"/>
</dbReference>
<dbReference type="OrthoDB" id="10251048at2759"/>
<dbReference type="PANTHER" id="PTHR14269">
    <property type="entry name" value="CDP-DIACYLGLYCEROL--GLYCEROL-3-PHOSPHATE 3-PHOSPHATIDYLTRANSFERASE-RELATED"/>
    <property type="match status" value="1"/>
</dbReference>
<evidence type="ECO:0000313" key="2">
    <source>
        <dbReference type="Proteomes" id="UP000286134"/>
    </source>
</evidence>
<dbReference type="InterPro" id="IPR006357">
    <property type="entry name" value="HAD-SF_hydro_IIA"/>
</dbReference>
<dbReference type="Pfam" id="PF13242">
    <property type="entry name" value="Hydrolase_like"/>
    <property type="match status" value="1"/>
</dbReference>
<dbReference type="Proteomes" id="UP000286134">
    <property type="component" value="Unassembled WGS sequence"/>
</dbReference>
<dbReference type="FunFam" id="3.40.50.1000:FF:000069">
    <property type="entry name" value="HAD-superfamily subfamily IIA hydrolase"/>
    <property type="match status" value="1"/>
</dbReference>
<evidence type="ECO:0008006" key="3">
    <source>
        <dbReference type="Google" id="ProtNLM"/>
    </source>
</evidence>
<proteinExistence type="predicted"/>
<dbReference type="AlphaFoldDB" id="A0A420H867"/>
<dbReference type="NCBIfam" id="TIGR01460">
    <property type="entry name" value="HAD-SF-IIA"/>
    <property type="match status" value="1"/>
</dbReference>
<organism evidence="1 2">
    <name type="scientific">Erysiphe neolycopersici</name>
    <dbReference type="NCBI Taxonomy" id="212602"/>
    <lineage>
        <taxon>Eukaryota</taxon>
        <taxon>Fungi</taxon>
        <taxon>Dikarya</taxon>
        <taxon>Ascomycota</taxon>
        <taxon>Pezizomycotina</taxon>
        <taxon>Leotiomycetes</taxon>
        <taxon>Erysiphales</taxon>
        <taxon>Erysiphaceae</taxon>
        <taxon>Erysiphe</taxon>
    </lineage>
</organism>
<protein>
    <recommendedName>
        <fullName evidence="3">HAD-superfamily hydrolase</fullName>
    </recommendedName>
</protein>
<sequence length="416" mass="46659">MKVWTQRLFRKYSTPSVFSSTSHLYCPRYLSSSVSLESAFEDSQYTDYTQIQKCCSELAFGFDIDGVLLRGKTPLPGASNTLKFLQQSKIPFVLLTNGGGKTEEERAAELSGILDVPILENDLIQSHTPFKEFVCGSSTQVALENKTVLVIGGNGDKCRQVALKYGFKNVLTTADILMSYKKIWPFNQIFLRYYELNHCPLPLPINLDDLSKSLKIDAILVFNDPRDWALDIQIILDLLLSHKGYLGTYSSKNGDTSLKNRGWQQDEQPTLYFSNPDLFWAASYHLPRLGQGGFEAALHGVWNATTKNAQLSRKILGKPCNLAYKFAEQVLLLNRSRILGSHAPNLKTVWFVGDNQFTDIKGANEFQSEHGIQWQSILVKTGIYKAGSTLEHKPKLMAFDVQKAVKSIVDAQLAIV</sequence>
<dbReference type="EMBL" id="MCFK01010402">
    <property type="protein sequence ID" value="RKF53593.1"/>
    <property type="molecule type" value="Genomic_DNA"/>
</dbReference>
<dbReference type="InterPro" id="IPR050324">
    <property type="entry name" value="CDP-alcohol_PTase-I"/>
</dbReference>
<dbReference type="GO" id="GO:0005739">
    <property type="term" value="C:mitochondrion"/>
    <property type="evidence" value="ECO:0007669"/>
    <property type="project" value="TreeGrafter"/>
</dbReference>
<dbReference type="InterPro" id="IPR023214">
    <property type="entry name" value="HAD_sf"/>
</dbReference>
<dbReference type="Gene3D" id="3.40.50.1000">
    <property type="entry name" value="HAD superfamily/HAD-like"/>
    <property type="match status" value="2"/>
</dbReference>
<dbReference type="SUPFAM" id="SSF56784">
    <property type="entry name" value="HAD-like"/>
    <property type="match status" value="1"/>
</dbReference>